<dbReference type="InterPro" id="IPR013785">
    <property type="entry name" value="Aldolase_TIM"/>
</dbReference>
<feature type="binding site" evidence="3">
    <location>
        <position position="83"/>
    </location>
    <ligand>
        <name>Zn(2+)</name>
        <dbReference type="ChEBI" id="CHEBI:29105"/>
        <label>1</label>
        <note>catalytic</note>
    </ligand>
</feature>
<dbReference type="PANTHER" id="PTHR30304:SF0">
    <property type="entry name" value="D-TAGATOSE-1,6-BISPHOSPHATE ALDOLASE SUBUNIT GATY-RELATED"/>
    <property type="match status" value="1"/>
</dbReference>
<dbReference type="NCBIfam" id="TIGR00167">
    <property type="entry name" value="cbbA"/>
    <property type="match status" value="1"/>
</dbReference>
<feature type="binding site" evidence="3">
    <location>
        <position position="104"/>
    </location>
    <ligand>
        <name>Zn(2+)</name>
        <dbReference type="ChEBI" id="CHEBI:29105"/>
        <label>2</label>
    </ligand>
</feature>
<dbReference type="InterPro" id="IPR000771">
    <property type="entry name" value="FBA_II"/>
</dbReference>
<evidence type="ECO:0000313" key="4">
    <source>
        <dbReference type="EMBL" id="PIE36223.1"/>
    </source>
</evidence>
<reference evidence="4 5" key="1">
    <citation type="submission" date="2017-10" db="EMBL/GenBank/DDBJ databases">
        <title>Novel microbial diversity and functional potential in the marine mammal oral microbiome.</title>
        <authorList>
            <person name="Dudek N.K."/>
            <person name="Sun C.L."/>
            <person name="Burstein D."/>
            <person name="Kantor R.S."/>
            <person name="Aliaga Goltsman D.S."/>
            <person name="Bik E.M."/>
            <person name="Thomas B.C."/>
            <person name="Banfield J.F."/>
            <person name="Relman D.A."/>
        </authorList>
    </citation>
    <scope>NUCLEOTIDE SEQUENCE [LARGE SCALE GENOMIC DNA]</scope>
    <source>
        <strain evidence="4">DOLJORAL78_47_16</strain>
    </source>
</reference>
<keyword evidence="3" id="KW-0479">Metal-binding</keyword>
<gene>
    <name evidence="4" type="ORF">CSA56_00990</name>
</gene>
<feature type="binding site" evidence="2">
    <location>
        <position position="181"/>
    </location>
    <ligand>
        <name>dihydroxyacetone phosphate</name>
        <dbReference type="ChEBI" id="CHEBI:57642"/>
    </ligand>
</feature>
<evidence type="ECO:0000256" key="3">
    <source>
        <dbReference type="PIRSR" id="PIRSR001359-3"/>
    </source>
</evidence>
<feature type="binding site" evidence="3">
    <location>
        <position position="134"/>
    </location>
    <ligand>
        <name>Zn(2+)</name>
        <dbReference type="ChEBI" id="CHEBI:29105"/>
        <label>2</label>
    </ligand>
</feature>
<feature type="binding site" evidence="2">
    <location>
        <begin position="209"/>
        <end position="211"/>
    </location>
    <ligand>
        <name>dihydroxyacetone phosphate</name>
        <dbReference type="ChEBI" id="CHEBI:57642"/>
    </ligand>
</feature>
<accession>A0A2G6KKN9</accession>
<sequence length="284" mass="31143">MSYVNLREMLSQATQEKYAIGAFNIVDPMTTEAVIRASEEKQSPVIIQTSVKTVNLYGYIPLATTVKTLAEKSSVPVALHLDHCKDLDVIRHCIDAGWSSVMIDASSFPFEENVRMTKEAVKMASLHNVTVEGELGAIVGVEDDIHVKEQDAHLADYEQAIDYVEATGVDLFAPAIGTAHGVYKGEPKIAFDLLKKIASAINVPIAIHGGTGLSDDVFQKVIRLGGAKVNISTQLKHAFKDSLAEYFQTNPDIYEPVKILTYMRDYVQDMTETFIDKFGSAGKA</sequence>
<dbReference type="Pfam" id="PF01116">
    <property type="entry name" value="F_bP_aldolase"/>
    <property type="match status" value="1"/>
</dbReference>
<evidence type="ECO:0000256" key="2">
    <source>
        <dbReference type="PIRSR" id="PIRSR001359-2"/>
    </source>
</evidence>
<evidence type="ECO:0000313" key="5">
    <source>
        <dbReference type="Proteomes" id="UP000230821"/>
    </source>
</evidence>
<dbReference type="SUPFAM" id="SSF51569">
    <property type="entry name" value="Aldolase"/>
    <property type="match status" value="1"/>
</dbReference>
<protein>
    <submittedName>
        <fullName evidence="4">Fructose-bisphosphate aldolase</fullName>
    </submittedName>
</protein>
<feature type="binding site" evidence="3">
    <location>
        <position position="208"/>
    </location>
    <ligand>
        <name>Zn(2+)</name>
        <dbReference type="ChEBI" id="CHEBI:29105"/>
        <label>1</label>
        <note>catalytic</note>
    </ligand>
</feature>
<dbReference type="CDD" id="cd00947">
    <property type="entry name" value="TBP_aldolase_IIB"/>
    <property type="match status" value="1"/>
</dbReference>
<dbReference type="PANTHER" id="PTHR30304">
    <property type="entry name" value="D-TAGATOSE-1,6-BISPHOSPHATE ALDOLASE"/>
    <property type="match status" value="1"/>
</dbReference>
<dbReference type="InterPro" id="IPR050246">
    <property type="entry name" value="Class_II_FBP_aldolase"/>
</dbReference>
<feature type="binding site" evidence="3">
    <location>
        <position position="180"/>
    </location>
    <ligand>
        <name>Zn(2+)</name>
        <dbReference type="ChEBI" id="CHEBI:29105"/>
        <label>1</label>
        <note>catalytic</note>
    </ligand>
</feature>
<dbReference type="PIRSF" id="PIRSF001359">
    <property type="entry name" value="F_bP_aldolase_II"/>
    <property type="match status" value="1"/>
</dbReference>
<dbReference type="EMBL" id="PDSK01000022">
    <property type="protein sequence ID" value="PIE36223.1"/>
    <property type="molecule type" value="Genomic_DNA"/>
</dbReference>
<dbReference type="Proteomes" id="UP000230821">
    <property type="component" value="Unassembled WGS sequence"/>
</dbReference>
<feature type="active site" description="Proton donor" evidence="1">
    <location>
        <position position="82"/>
    </location>
</feature>
<dbReference type="AlphaFoldDB" id="A0A2G6KKN9"/>
<dbReference type="GO" id="GO:0016832">
    <property type="term" value="F:aldehyde-lyase activity"/>
    <property type="evidence" value="ECO:0007669"/>
    <property type="project" value="InterPro"/>
</dbReference>
<comment type="cofactor">
    <cofactor evidence="3">
        <name>Zn(2+)</name>
        <dbReference type="ChEBI" id="CHEBI:29105"/>
    </cofactor>
    <text evidence="3">Binds 2 Zn(2+) ions per subunit. One is catalytic and the other provides a structural contribution.</text>
</comment>
<proteinExistence type="predicted"/>
<dbReference type="GO" id="GO:0008270">
    <property type="term" value="F:zinc ion binding"/>
    <property type="evidence" value="ECO:0007669"/>
    <property type="project" value="InterPro"/>
</dbReference>
<evidence type="ECO:0000256" key="1">
    <source>
        <dbReference type="PIRSR" id="PIRSR001359-1"/>
    </source>
</evidence>
<dbReference type="GO" id="GO:0005975">
    <property type="term" value="P:carbohydrate metabolic process"/>
    <property type="evidence" value="ECO:0007669"/>
    <property type="project" value="InterPro"/>
</dbReference>
<feature type="binding site" evidence="2">
    <location>
        <begin position="230"/>
        <end position="233"/>
    </location>
    <ligand>
        <name>dihydroxyacetone phosphate</name>
        <dbReference type="ChEBI" id="CHEBI:57642"/>
    </ligand>
</feature>
<comment type="caution">
    <text evidence="4">The sequence shown here is derived from an EMBL/GenBank/DDBJ whole genome shotgun (WGS) entry which is preliminary data.</text>
</comment>
<name>A0A2G6KKN9_9BACT</name>
<keyword evidence="3" id="KW-0862">Zinc</keyword>
<organism evidence="4 5">
    <name type="scientific">candidate division KSB3 bacterium</name>
    <dbReference type="NCBI Taxonomy" id="2044937"/>
    <lineage>
        <taxon>Bacteria</taxon>
        <taxon>candidate division KSB3</taxon>
    </lineage>
</organism>
<dbReference type="Gene3D" id="3.20.20.70">
    <property type="entry name" value="Aldolase class I"/>
    <property type="match status" value="1"/>
</dbReference>